<evidence type="ECO:0000256" key="1">
    <source>
        <dbReference type="SAM" id="MobiDB-lite"/>
    </source>
</evidence>
<protein>
    <submittedName>
        <fullName evidence="3">DUF3014 domain-containing protein</fullName>
    </submittedName>
</protein>
<dbReference type="RefSeq" id="WP_011787700.1">
    <property type="nucleotide sequence ID" value="NZ_CP028435.1"/>
</dbReference>
<organism evidence="3 4">
    <name type="scientific">Shewanella putrefaciens</name>
    <name type="common">Pseudomonas putrefaciens</name>
    <dbReference type="NCBI Taxonomy" id="24"/>
    <lineage>
        <taxon>Bacteria</taxon>
        <taxon>Pseudomonadati</taxon>
        <taxon>Pseudomonadota</taxon>
        <taxon>Gammaproteobacteria</taxon>
        <taxon>Alteromonadales</taxon>
        <taxon>Shewanellaceae</taxon>
        <taxon>Shewanella</taxon>
    </lineage>
</organism>
<gene>
    <name evidence="3" type="ORF">K3G22_01570</name>
</gene>
<feature type="region of interest" description="Disordered" evidence="1">
    <location>
        <begin position="49"/>
        <end position="101"/>
    </location>
</feature>
<keyword evidence="2" id="KW-1133">Transmembrane helix</keyword>
<evidence type="ECO:0000256" key="2">
    <source>
        <dbReference type="SAM" id="Phobius"/>
    </source>
</evidence>
<dbReference type="Pfam" id="PF11219">
    <property type="entry name" value="DUF3014"/>
    <property type="match status" value="1"/>
</dbReference>
<proteinExistence type="predicted"/>
<dbReference type="InterPro" id="IPR021382">
    <property type="entry name" value="DUF3014"/>
</dbReference>
<accession>A0ABX8XD15</accession>
<dbReference type="Proteomes" id="UP000827084">
    <property type="component" value="Chromosome"/>
</dbReference>
<reference evidence="3 4" key="1">
    <citation type="submission" date="2021-08" db="EMBL/GenBank/DDBJ databases">
        <title>Shewanella putrefaciens YZ-J, complete genome.</title>
        <authorList>
            <person name="Yi Z."/>
        </authorList>
    </citation>
    <scope>NUCLEOTIDE SEQUENCE [LARGE SCALE GENOMIC DNA]</scope>
    <source>
        <strain evidence="3 4">YZ-J</strain>
    </source>
</reference>
<name>A0ABX8XD15_SHEPU</name>
<feature type="transmembrane region" description="Helical" evidence="2">
    <location>
        <begin position="21"/>
        <end position="40"/>
    </location>
</feature>
<feature type="compositionally biased region" description="Low complexity" evidence="1">
    <location>
        <begin position="79"/>
        <end position="101"/>
    </location>
</feature>
<evidence type="ECO:0000313" key="3">
    <source>
        <dbReference type="EMBL" id="QYX73141.1"/>
    </source>
</evidence>
<sequence>MQVNQDDRINPQETSSSSNRFALFAIVLVVLLSAGGYYYYSGDSDSPKRIPNAPIVLPETPSSEPMTLESATEPEETTETTPTTTETNTNSTESSVTTEPEVVVEPVPALAESDTFVQQKALAIINNNLLASSLVQQDIIRQFVVFVDNLAQGELTRKVSPIKGPEKLFTVSEITNKVYLNPDSYHRYDAYVDSITKMDEQSLIRTYKQLTPLLEEAFSELGYSNAKFNDRMQQAIKVLLAAPIVEDPIELSSISVNYQFVDPNLEALPSAQKLLIRMGPENTRKLKVALRKLENQLAQ</sequence>
<keyword evidence="4" id="KW-1185">Reference proteome</keyword>
<keyword evidence="2" id="KW-0472">Membrane</keyword>
<keyword evidence="2" id="KW-0812">Transmembrane</keyword>
<dbReference type="EMBL" id="CP080635">
    <property type="protein sequence ID" value="QYX73141.1"/>
    <property type="molecule type" value="Genomic_DNA"/>
</dbReference>
<evidence type="ECO:0000313" key="4">
    <source>
        <dbReference type="Proteomes" id="UP000827084"/>
    </source>
</evidence>
<dbReference type="GeneID" id="67441906"/>